<gene>
    <name evidence="1" type="ORF">SAMN05216259_108103</name>
</gene>
<organism evidence="1 2">
    <name type="scientific">Actinacidiphila guanduensis</name>
    <dbReference type="NCBI Taxonomy" id="310781"/>
    <lineage>
        <taxon>Bacteria</taxon>
        <taxon>Bacillati</taxon>
        <taxon>Actinomycetota</taxon>
        <taxon>Actinomycetes</taxon>
        <taxon>Kitasatosporales</taxon>
        <taxon>Streptomycetaceae</taxon>
        <taxon>Actinacidiphila</taxon>
    </lineage>
</organism>
<name>A0A1H0HM91_9ACTN</name>
<sequence length="377" mass="40094">MSSATRLEVAASAVTVRSNSDVVTDWALRYFGPWWNATSVDAAAVGAEPVVIADVDPDGYEEVTLLVHDDRPVRAAVYAKHPLLVARDGRDIIATSTSEGIGYRSTPSSGRLVLAGTHAHLLAPAAARLAREAVRGRLLRDGWAVLHASAVVRPDDGATVLAFGGKGAGKTTTALLLASNGWQLLANDRVLVRPTGERDVEVLPWPAAAALGLGLLHSLGWDDTAREHLRAGGSFHPTQHESVTEALLAGDHTPRWEYGRREHKVQVFPDQFPALFDVPLATNGRAAALLFPRILPGTLPAITDGTRSVSEADFMTGTTEDRYPDIFGQAQGVDSGGHPGVRAEVAARLARLPHHALRLSHDIPANTALLTKVTATV</sequence>
<dbReference type="EMBL" id="FNIE01000008">
    <property type="protein sequence ID" value="SDO19941.1"/>
    <property type="molecule type" value="Genomic_DNA"/>
</dbReference>
<dbReference type="RefSeq" id="WP_093785665.1">
    <property type="nucleotide sequence ID" value="NZ_FNIE01000008.1"/>
</dbReference>
<protein>
    <submittedName>
        <fullName evidence="1">Uncharacterized protein</fullName>
    </submittedName>
</protein>
<dbReference type="Gene3D" id="3.40.50.300">
    <property type="entry name" value="P-loop containing nucleotide triphosphate hydrolases"/>
    <property type="match status" value="1"/>
</dbReference>
<dbReference type="STRING" id="310781.SAMN05216259_108103"/>
<proteinExistence type="predicted"/>
<dbReference type="AlphaFoldDB" id="A0A1H0HM91"/>
<evidence type="ECO:0000313" key="1">
    <source>
        <dbReference type="EMBL" id="SDO19941.1"/>
    </source>
</evidence>
<accession>A0A1H0HM91</accession>
<dbReference type="InterPro" id="IPR027417">
    <property type="entry name" value="P-loop_NTPase"/>
</dbReference>
<evidence type="ECO:0000313" key="2">
    <source>
        <dbReference type="Proteomes" id="UP000199341"/>
    </source>
</evidence>
<keyword evidence="2" id="KW-1185">Reference proteome</keyword>
<dbReference type="OrthoDB" id="3376706at2"/>
<dbReference type="SUPFAM" id="SSF53795">
    <property type="entry name" value="PEP carboxykinase-like"/>
    <property type="match status" value="1"/>
</dbReference>
<reference evidence="1 2" key="1">
    <citation type="submission" date="2016-10" db="EMBL/GenBank/DDBJ databases">
        <authorList>
            <person name="de Groot N.N."/>
        </authorList>
    </citation>
    <scope>NUCLEOTIDE SEQUENCE [LARGE SCALE GENOMIC DNA]</scope>
    <source>
        <strain evidence="1 2">CGMCC 4.2022</strain>
    </source>
</reference>
<dbReference type="Proteomes" id="UP000199341">
    <property type="component" value="Unassembled WGS sequence"/>
</dbReference>